<evidence type="ECO:0000256" key="3">
    <source>
        <dbReference type="ARBA" id="ARBA00023004"/>
    </source>
</evidence>
<protein>
    <recommendedName>
        <fullName evidence="4">Cytochrome c domain-containing protein</fullName>
    </recommendedName>
</protein>
<accession>A0A381Z1A6</accession>
<gene>
    <name evidence="5" type="ORF">METZ01_LOCUS135843</name>
</gene>
<sequence length="135" mass="14251">MRKTILGAAAVALATAAALAQSSVRDGVYTTTQAERGAALYEAQCLSCHGTLEAFFPEVAALLGDHTFRQRWQGRPLSELFQLIQVEMPQDAPGSLSVDETVQLVAYILEGNNLPSGQTALASDTVALSGIAFDP</sequence>
<dbReference type="Gene3D" id="1.10.760.10">
    <property type="entry name" value="Cytochrome c-like domain"/>
    <property type="match status" value="1"/>
</dbReference>
<dbReference type="InterPro" id="IPR009056">
    <property type="entry name" value="Cyt_c-like_dom"/>
</dbReference>
<dbReference type="Pfam" id="PF13442">
    <property type="entry name" value="Cytochrome_CBB3"/>
    <property type="match status" value="1"/>
</dbReference>
<dbReference type="AlphaFoldDB" id="A0A381Z1A6"/>
<evidence type="ECO:0000256" key="2">
    <source>
        <dbReference type="ARBA" id="ARBA00022723"/>
    </source>
</evidence>
<proteinExistence type="predicted"/>
<dbReference type="InterPro" id="IPR036909">
    <property type="entry name" value="Cyt_c-like_dom_sf"/>
</dbReference>
<dbReference type="SUPFAM" id="SSF46626">
    <property type="entry name" value="Cytochrome c"/>
    <property type="match status" value="1"/>
</dbReference>
<dbReference type="EMBL" id="UINC01019581">
    <property type="protein sequence ID" value="SVA82989.1"/>
    <property type="molecule type" value="Genomic_DNA"/>
</dbReference>
<evidence type="ECO:0000313" key="5">
    <source>
        <dbReference type="EMBL" id="SVA82989.1"/>
    </source>
</evidence>
<keyword evidence="1" id="KW-0349">Heme</keyword>
<reference evidence="5" key="1">
    <citation type="submission" date="2018-05" db="EMBL/GenBank/DDBJ databases">
        <authorList>
            <person name="Lanie J.A."/>
            <person name="Ng W.-L."/>
            <person name="Kazmierczak K.M."/>
            <person name="Andrzejewski T.M."/>
            <person name="Davidsen T.M."/>
            <person name="Wayne K.J."/>
            <person name="Tettelin H."/>
            <person name="Glass J.I."/>
            <person name="Rusch D."/>
            <person name="Podicherti R."/>
            <person name="Tsui H.-C.T."/>
            <person name="Winkler M.E."/>
        </authorList>
    </citation>
    <scope>NUCLEOTIDE SEQUENCE</scope>
</reference>
<dbReference type="GO" id="GO:0009055">
    <property type="term" value="F:electron transfer activity"/>
    <property type="evidence" value="ECO:0007669"/>
    <property type="project" value="InterPro"/>
</dbReference>
<dbReference type="GO" id="GO:0046872">
    <property type="term" value="F:metal ion binding"/>
    <property type="evidence" value="ECO:0007669"/>
    <property type="project" value="UniProtKB-KW"/>
</dbReference>
<keyword evidence="2" id="KW-0479">Metal-binding</keyword>
<evidence type="ECO:0000259" key="4">
    <source>
        <dbReference type="PROSITE" id="PS51007"/>
    </source>
</evidence>
<name>A0A381Z1A6_9ZZZZ</name>
<keyword evidence="3" id="KW-0408">Iron</keyword>
<evidence type="ECO:0000256" key="1">
    <source>
        <dbReference type="ARBA" id="ARBA00022617"/>
    </source>
</evidence>
<dbReference type="PROSITE" id="PS51007">
    <property type="entry name" value="CYTC"/>
    <property type="match status" value="1"/>
</dbReference>
<feature type="domain" description="Cytochrome c" evidence="4">
    <location>
        <begin position="32"/>
        <end position="112"/>
    </location>
</feature>
<organism evidence="5">
    <name type="scientific">marine metagenome</name>
    <dbReference type="NCBI Taxonomy" id="408172"/>
    <lineage>
        <taxon>unclassified sequences</taxon>
        <taxon>metagenomes</taxon>
        <taxon>ecological metagenomes</taxon>
    </lineage>
</organism>
<dbReference type="GO" id="GO:0020037">
    <property type="term" value="F:heme binding"/>
    <property type="evidence" value="ECO:0007669"/>
    <property type="project" value="InterPro"/>
</dbReference>